<evidence type="ECO:0000256" key="9">
    <source>
        <dbReference type="ARBA" id="ARBA00023136"/>
    </source>
</evidence>
<reference evidence="13" key="1">
    <citation type="submission" date="2021-10" db="EMBL/GenBank/DDBJ databases">
        <title>Tropical sea cucumber genome reveals ecological adaptation and Cuvierian tubules defense mechanism.</title>
        <authorList>
            <person name="Chen T."/>
        </authorList>
    </citation>
    <scope>NUCLEOTIDE SEQUENCE</scope>
    <source>
        <strain evidence="13">Nanhai2018</strain>
        <tissue evidence="13">Muscle</tissue>
    </source>
</reference>
<dbReference type="PANTHER" id="PTHR42985:SF40">
    <property type="entry name" value="LD47995P-RELATED"/>
    <property type="match status" value="1"/>
</dbReference>
<evidence type="ECO:0000256" key="8">
    <source>
        <dbReference type="ARBA" id="ARBA00023065"/>
    </source>
</evidence>
<organism evidence="13 14">
    <name type="scientific">Holothuria leucospilota</name>
    <name type="common">Black long sea cucumber</name>
    <name type="synonym">Mertensiothuria leucospilota</name>
    <dbReference type="NCBI Taxonomy" id="206669"/>
    <lineage>
        <taxon>Eukaryota</taxon>
        <taxon>Metazoa</taxon>
        <taxon>Echinodermata</taxon>
        <taxon>Eleutherozoa</taxon>
        <taxon>Echinozoa</taxon>
        <taxon>Holothuroidea</taxon>
        <taxon>Aspidochirotacea</taxon>
        <taxon>Aspidochirotida</taxon>
        <taxon>Holothuriidae</taxon>
        <taxon>Holothuria</taxon>
    </lineage>
</organism>
<dbReference type="InterPro" id="IPR038377">
    <property type="entry name" value="Na/Glc_symporter_sf"/>
</dbReference>
<dbReference type="EMBL" id="JAIZAY010000022">
    <property type="protein sequence ID" value="KAJ8020655.1"/>
    <property type="molecule type" value="Genomic_DNA"/>
</dbReference>
<dbReference type="InterPro" id="IPR001734">
    <property type="entry name" value="Na/solute_symporter"/>
</dbReference>
<feature type="transmembrane region" description="Helical" evidence="12">
    <location>
        <begin position="56"/>
        <end position="75"/>
    </location>
</feature>
<dbReference type="Gene3D" id="1.20.1730.10">
    <property type="entry name" value="Sodium/glucose cotransporter"/>
    <property type="match status" value="1"/>
</dbReference>
<keyword evidence="8" id="KW-0406">Ion transport</keyword>
<accession>A0A9Q0YFX7</accession>
<dbReference type="GO" id="GO:0006814">
    <property type="term" value="P:sodium ion transport"/>
    <property type="evidence" value="ECO:0007669"/>
    <property type="project" value="UniProtKB-KW"/>
</dbReference>
<dbReference type="GO" id="GO:0005886">
    <property type="term" value="C:plasma membrane"/>
    <property type="evidence" value="ECO:0007669"/>
    <property type="project" value="UniProtKB-SubCell"/>
</dbReference>
<evidence type="ECO:0000256" key="12">
    <source>
        <dbReference type="SAM" id="Phobius"/>
    </source>
</evidence>
<dbReference type="PANTHER" id="PTHR42985">
    <property type="entry name" value="SODIUM-COUPLED MONOCARBOXYLATE TRANSPORTER"/>
    <property type="match status" value="1"/>
</dbReference>
<evidence type="ECO:0000256" key="5">
    <source>
        <dbReference type="ARBA" id="ARBA00022692"/>
    </source>
</evidence>
<feature type="transmembrane region" description="Helical" evidence="12">
    <location>
        <begin position="326"/>
        <end position="354"/>
    </location>
</feature>
<comment type="caution">
    <text evidence="13">The sequence shown here is derived from an EMBL/GenBank/DDBJ whole genome shotgun (WGS) entry which is preliminary data.</text>
</comment>
<feature type="transmembrane region" description="Helical" evidence="12">
    <location>
        <begin position="12"/>
        <end position="35"/>
    </location>
</feature>
<feature type="transmembrane region" description="Helical" evidence="12">
    <location>
        <begin position="381"/>
        <end position="404"/>
    </location>
</feature>
<keyword evidence="6 12" id="KW-1133">Transmembrane helix</keyword>
<name>A0A9Q0YFX7_HOLLE</name>
<sequence length="653" mass="71486">MTSSPEEIPRFGAFDFCVFIGLMVVQGLLGIYHALRGDRHKTVRDFLNENRSINPVPIALSVMATAISSMTYLGVPAEAYIYGPTYLFMAFNKPIVALIVARTFLPVFYRLKVNTIYEYLERRFGKAVSICGAGLNFLFILVCTGIIIYGPALALTTVTGFPLTYAIVLVGITCSFYTMLGGAKAIMWTNLFQVTSIMLTAFLSTLVVGMVTVGGRDSIRRVLSENQVKMNVFNPNPAIRTSFWSCFIGGTFLCLSAVASNQQMLHRFLKCKTLRQAQNAAWLGFIGMGIIDVSAVCTGMIMYVYYHGCDPYSSGKVRSADQMMPYFTVDLFSEVFGLSGLLVFSVFSASLSAVSTQLNSLANMTGYGVIKRIYPKIANPVFRLIIKILVVLFGICTVGIAFLASSSRGVLQASFLTIGIIVGPLLGILSLGILCPQSNTKGALSGMVASLVIGLWLLTGSLVYPPHYAKLPQSTDMCYNTTRNGTIGGIPHVNTTVGGVVENGTMDFSNGLYTTESTVAFKSDYSKSSIHQITAVQVTTVTEPSADDGDYPPFASLYSLSFLHYGFLAWGITFSVGILVSYFFRSDKDNELEDYNLVATVCDTYSCCLPESVTRNMKTSYHSSNKNCNRFRSQEKNIRFNTVKLLVEEETEV</sequence>
<evidence type="ECO:0000256" key="4">
    <source>
        <dbReference type="ARBA" id="ARBA00022475"/>
    </source>
</evidence>
<evidence type="ECO:0000256" key="2">
    <source>
        <dbReference type="ARBA" id="ARBA00006434"/>
    </source>
</evidence>
<feature type="transmembrane region" description="Helical" evidence="12">
    <location>
        <begin position="280"/>
        <end position="306"/>
    </location>
</feature>
<evidence type="ECO:0000256" key="1">
    <source>
        <dbReference type="ARBA" id="ARBA00004651"/>
    </source>
</evidence>
<feature type="transmembrane region" description="Helical" evidence="12">
    <location>
        <begin position="87"/>
        <end position="109"/>
    </location>
</feature>
<dbReference type="OrthoDB" id="6132759at2759"/>
<comment type="subcellular location">
    <subcellularLocation>
        <location evidence="1">Cell membrane</location>
        <topology evidence="1">Multi-pass membrane protein</topology>
    </subcellularLocation>
</comment>
<dbReference type="InterPro" id="IPR051163">
    <property type="entry name" value="Sodium:Solute_Symporter_SSF"/>
</dbReference>
<protein>
    <submittedName>
        <fullName evidence="13">Sodium-coupled monocarboxylate transporter 1</fullName>
    </submittedName>
</protein>
<proteinExistence type="inferred from homology"/>
<comment type="similarity">
    <text evidence="2 11">Belongs to the sodium:solute symporter (SSF) (TC 2.A.21) family.</text>
</comment>
<feature type="transmembrane region" description="Helical" evidence="12">
    <location>
        <begin position="442"/>
        <end position="464"/>
    </location>
</feature>
<evidence type="ECO:0000313" key="13">
    <source>
        <dbReference type="EMBL" id="KAJ8020655.1"/>
    </source>
</evidence>
<evidence type="ECO:0000256" key="11">
    <source>
        <dbReference type="RuleBase" id="RU362091"/>
    </source>
</evidence>
<keyword evidence="5 12" id="KW-0812">Transmembrane</keyword>
<keyword evidence="10" id="KW-0739">Sodium transport</keyword>
<evidence type="ECO:0000313" key="14">
    <source>
        <dbReference type="Proteomes" id="UP001152320"/>
    </source>
</evidence>
<keyword evidence="4" id="KW-1003">Cell membrane</keyword>
<keyword evidence="3" id="KW-0813">Transport</keyword>
<evidence type="ECO:0000256" key="10">
    <source>
        <dbReference type="ARBA" id="ARBA00023201"/>
    </source>
</evidence>
<feature type="transmembrane region" description="Helical" evidence="12">
    <location>
        <begin position="130"/>
        <end position="150"/>
    </location>
</feature>
<keyword evidence="7" id="KW-0915">Sodium</keyword>
<evidence type="ECO:0000256" key="3">
    <source>
        <dbReference type="ARBA" id="ARBA00022448"/>
    </source>
</evidence>
<keyword evidence="9 12" id="KW-0472">Membrane</keyword>
<gene>
    <name evidence="13" type="ORF">HOLleu_40305</name>
</gene>
<dbReference type="Proteomes" id="UP001152320">
    <property type="component" value="Chromosome 22"/>
</dbReference>
<feature type="transmembrane region" description="Helical" evidence="12">
    <location>
        <begin position="241"/>
        <end position="259"/>
    </location>
</feature>
<dbReference type="GO" id="GO:0015293">
    <property type="term" value="F:symporter activity"/>
    <property type="evidence" value="ECO:0007669"/>
    <property type="project" value="TreeGrafter"/>
</dbReference>
<feature type="transmembrane region" description="Helical" evidence="12">
    <location>
        <begin position="410"/>
        <end position="435"/>
    </location>
</feature>
<dbReference type="Pfam" id="PF00474">
    <property type="entry name" value="SSF"/>
    <property type="match status" value="1"/>
</dbReference>
<dbReference type="PROSITE" id="PS50283">
    <property type="entry name" value="NA_SOLUT_SYMP_3"/>
    <property type="match status" value="1"/>
</dbReference>
<evidence type="ECO:0000256" key="7">
    <source>
        <dbReference type="ARBA" id="ARBA00023053"/>
    </source>
</evidence>
<evidence type="ECO:0000256" key="6">
    <source>
        <dbReference type="ARBA" id="ARBA00022989"/>
    </source>
</evidence>
<dbReference type="AlphaFoldDB" id="A0A9Q0YFX7"/>
<feature type="transmembrane region" description="Helical" evidence="12">
    <location>
        <begin position="562"/>
        <end position="584"/>
    </location>
</feature>
<keyword evidence="14" id="KW-1185">Reference proteome</keyword>
<dbReference type="NCBIfam" id="TIGR00813">
    <property type="entry name" value="sss"/>
    <property type="match status" value="1"/>
</dbReference>
<feature type="transmembrane region" description="Helical" evidence="12">
    <location>
        <begin position="162"/>
        <end position="180"/>
    </location>
</feature>
<feature type="transmembrane region" description="Helical" evidence="12">
    <location>
        <begin position="192"/>
        <end position="213"/>
    </location>
</feature>